<keyword evidence="3" id="KW-1017">Isopeptide bond</keyword>
<keyword evidence="9" id="KW-0805">Transcription regulation</keyword>
<comment type="similarity">
    <text evidence="2">Belongs to the krueppel C2H2-type zinc-finger protein family.</text>
</comment>
<evidence type="ECO:0000256" key="8">
    <source>
        <dbReference type="ARBA" id="ARBA00022843"/>
    </source>
</evidence>
<evidence type="ECO:0000256" key="4">
    <source>
        <dbReference type="ARBA" id="ARBA00022723"/>
    </source>
</evidence>
<dbReference type="FunFam" id="3.30.160.60:FF:002079">
    <property type="entry name" value="Uncharacterized protein"/>
    <property type="match status" value="1"/>
</dbReference>
<keyword evidence="4" id="KW-0479">Metal-binding</keyword>
<dbReference type="GO" id="GO:0005634">
    <property type="term" value="C:nucleus"/>
    <property type="evidence" value="ECO:0007669"/>
    <property type="project" value="UniProtKB-SubCell"/>
</dbReference>
<evidence type="ECO:0000256" key="11">
    <source>
        <dbReference type="ARBA" id="ARBA00023163"/>
    </source>
</evidence>
<keyword evidence="6 13" id="KW-0863">Zinc-finger</keyword>
<dbReference type="PANTHER" id="PTHR23226:SF416">
    <property type="entry name" value="FI01424P"/>
    <property type="match status" value="1"/>
</dbReference>
<evidence type="ECO:0000256" key="2">
    <source>
        <dbReference type="ARBA" id="ARBA00006991"/>
    </source>
</evidence>
<dbReference type="AlphaFoldDB" id="A0A8C0ZAM3"/>
<keyword evidence="8" id="KW-0832">Ubl conjugation</keyword>
<keyword evidence="5" id="KW-0677">Repeat</keyword>
<keyword evidence="10" id="KW-0238">DNA-binding</keyword>
<name>A0A8C0ZAM3_CYACU</name>
<evidence type="ECO:0000256" key="1">
    <source>
        <dbReference type="ARBA" id="ARBA00004123"/>
    </source>
</evidence>
<feature type="compositionally biased region" description="Polar residues" evidence="14">
    <location>
        <begin position="1"/>
        <end position="12"/>
    </location>
</feature>
<dbReference type="Ensembl" id="ENSCCET00000010765.1">
    <property type="protein sequence ID" value="ENSCCEP00000006642.1"/>
    <property type="gene ID" value="ENSCCEG00000007086.1"/>
</dbReference>
<dbReference type="Proteomes" id="UP000694410">
    <property type="component" value="Unplaced"/>
</dbReference>
<evidence type="ECO:0000256" key="7">
    <source>
        <dbReference type="ARBA" id="ARBA00022833"/>
    </source>
</evidence>
<evidence type="ECO:0000256" key="6">
    <source>
        <dbReference type="ARBA" id="ARBA00022771"/>
    </source>
</evidence>
<evidence type="ECO:0000313" key="17">
    <source>
        <dbReference type="Proteomes" id="UP000694410"/>
    </source>
</evidence>
<dbReference type="PROSITE" id="PS00028">
    <property type="entry name" value="ZINC_FINGER_C2H2_1"/>
    <property type="match status" value="3"/>
</dbReference>
<feature type="domain" description="C2H2-type" evidence="15">
    <location>
        <begin position="141"/>
        <end position="170"/>
    </location>
</feature>
<sequence>MIPVQTSASQCCHSWDPPALDAFPPPASPQRSPKRWQSPARVPRQSQFGSAAPNFLSFPLLFLRPGSPCPQSVGGAESPALPIPTCLSSNPAPPVGCEGFRNTTPSEGLQLPLLRHHPPAPPHWGEALQVSRVWEEFSDQLPTPHAQCGKSFSRSSNLTRHRRTHTREQLYECGECGMTFSQSSQLISHQMIHTGERPYECPECGKRFQTSSHHLRHQRIHTEERPFHCPNCGKGFQRNSHLIRHWHIHTGEKPYECPQCGKSFSKSSYLNQHQRRNQLWRENKNDGISLNEAVIGQ</sequence>
<dbReference type="GO" id="GO:0008270">
    <property type="term" value="F:zinc ion binding"/>
    <property type="evidence" value="ECO:0007669"/>
    <property type="project" value="UniProtKB-KW"/>
</dbReference>
<accession>A0A8C0ZAM3</accession>
<feature type="domain" description="C2H2-type" evidence="15">
    <location>
        <begin position="255"/>
        <end position="282"/>
    </location>
</feature>
<dbReference type="InterPro" id="IPR036236">
    <property type="entry name" value="Znf_C2H2_sf"/>
</dbReference>
<evidence type="ECO:0000256" key="14">
    <source>
        <dbReference type="SAM" id="MobiDB-lite"/>
    </source>
</evidence>
<dbReference type="FunFam" id="3.30.160.60:FF:000321">
    <property type="entry name" value="myeloid zinc finger 1 isoform X1"/>
    <property type="match status" value="1"/>
</dbReference>
<dbReference type="InterPro" id="IPR013087">
    <property type="entry name" value="Znf_C2H2_type"/>
</dbReference>
<dbReference type="Pfam" id="PF00096">
    <property type="entry name" value="zf-C2H2"/>
    <property type="match status" value="5"/>
</dbReference>
<evidence type="ECO:0000259" key="15">
    <source>
        <dbReference type="PROSITE" id="PS50157"/>
    </source>
</evidence>
<evidence type="ECO:0000256" key="5">
    <source>
        <dbReference type="ARBA" id="ARBA00022737"/>
    </source>
</evidence>
<keyword evidence="12" id="KW-0539">Nucleus</keyword>
<dbReference type="FunFam" id="3.30.160.60:FF:000870">
    <property type="entry name" value="zinc finger protein 197 isoform X1"/>
    <property type="match status" value="1"/>
</dbReference>
<feature type="domain" description="C2H2-type" evidence="15">
    <location>
        <begin position="199"/>
        <end position="226"/>
    </location>
</feature>
<dbReference type="GO" id="GO:0000978">
    <property type="term" value="F:RNA polymerase II cis-regulatory region sequence-specific DNA binding"/>
    <property type="evidence" value="ECO:0007669"/>
    <property type="project" value="TreeGrafter"/>
</dbReference>
<dbReference type="Gene3D" id="3.30.160.60">
    <property type="entry name" value="Classic Zinc Finger"/>
    <property type="match status" value="5"/>
</dbReference>
<keyword evidence="7" id="KW-0862">Zinc</keyword>
<comment type="subcellular location">
    <subcellularLocation>
        <location evidence="1">Nucleus</location>
    </subcellularLocation>
</comment>
<reference evidence="16" key="1">
    <citation type="submission" date="2025-08" db="UniProtKB">
        <authorList>
            <consortium name="Ensembl"/>
        </authorList>
    </citation>
    <scope>IDENTIFICATION</scope>
</reference>
<dbReference type="SUPFAM" id="SSF57667">
    <property type="entry name" value="beta-beta-alpha zinc fingers"/>
    <property type="match status" value="3"/>
</dbReference>
<dbReference type="SMART" id="SM00355">
    <property type="entry name" value="ZnF_C2H2"/>
    <property type="match status" value="5"/>
</dbReference>
<organism evidence="16 17">
    <name type="scientific">Cyanistes caeruleus</name>
    <name type="common">Eurasian blue tit</name>
    <name type="synonym">Parus caeruleus</name>
    <dbReference type="NCBI Taxonomy" id="156563"/>
    <lineage>
        <taxon>Eukaryota</taxon>
        <taxon>Metazoa</taxon>
        <taxon>Chordata</taxon>
        <taxon>Craniata</taxon>
        <taxon>Vertebrata</taxon>
        <taxon>Euteleostomi</taxon>
        <taxon>Archelosauria</taxon>
        <taxon>Archosauria</taxon>
        <taxon>Dinosauria</taxon>
        <taxon>Saurischia</taxon>
        <taxon>Theropoda</taxon>
        <taxon>Coelurosauria</taxon>
        <taxon>Aves</taxon>
        <taxon>Neognathae</taxon>
        <taxon>Neoaves</taxon>
        <taxon>Telluraves</taxon>
        <taxon>Australaves</taxon>
        <taxon>Passeriformes</taxon>
        <taxon>Paridae</taxon>
        <taxon>Cyanistes</taxon>
    </lineage>
</organism>
<evidence type="ECO:0000256" key="12">
    <source>
        <dbReference type="ARBA" id="ARBA00023242"/>
    </source>
</evidence>
<dbReference type="PROSITE" id="PS50157">
    <property type="entry name" value="ZINC_FINGER_C2H2_2"/>
    <property type="match status" value="5"/>
</dbReference>
<evidence type="ECO:0000256" key="3">
    <source>
        <dbReference type="ARBA" id="ARBA00022499"/>
    </source>
</evidence>
<protein>
    <recommendedName>
        <fullName evidence="15">C2H2-type domain-containing protein</fullName>
    </recommendedName>
</protein>
<reference evidence="16" key="2">
    <citation type="submission" date="2025-09" db="UniProtKB">
        <authorList>
            <consortium name="Ensembl"/>
        </authorList>
    </citation>
    <scope>IDENTIFICATION</scope>
</reference>
<dbReference type="FunFam" id="3.30.160.60:FF:000761">
    <property type="entry name" value="Zinc finger protein 449"/>
    <property type="match status" value="1"/>
</dbReference>
<evidence type="ECO:0000256" key="9">
    <source>
        <dbReference type="ARBA" id="ARBA00023015"/>
    </source>
</evidence>
<feature type="domain" description="C2H2-type" evidence="15">
    <location>
        <begin position="171"/>
        <end position="198"/>
    </location>
</feature>
<dbReference type="FunFam" id="3.30.160.60:FF:000478">
    <property type="entry name" value="Zinc finger protein 133"/>
    <property type="match status" value="1"/>
</dbReference>
<evidence type="ECO:0000256" key="13">
    <source>
        <dbReference type="PROSITE-ProRule" id="PRU00042"/>
    </source>
</evidence>
<evidence type="ECO:0000256" key="10">
    <source>
        <dbReference type="ARBA" id="ARBA00023125"/>
    </source>
</evidence>
<keyword evidence="17" id="KW-1185">Reference proteome</keyword>
<feature type="region of interest" description="Disordered" evidence="14">
    <location>
        <begin position="1"/>
        <end position="46"/>
    </location>
</feature>
<keyword evidence="11" id="KW-0804">Transcription</keyword>
<dbReference type="PANTHER" id="PTHR23226">
    <property type="entry name" value="ZINC FINGER AND SCAN DOMAIN-CONTAINING"/>
    <property type="match status" value="1"/>
</dbReference>
<dbReference type="GO" id="GO:0000981">
    <property type="term" value="F:DNA-binding transcription factor activity, RNA polymerase II-specific"/>
    <property type="evidence" value="ECO:0007669"/>
    <property type="project" value="TreeGrafter"/>
</dbReference>
<feature type="domain" description="C2H2-type" evidence="15">
    <location>
        <begin position="227"/>
        <end position="254"/>
    </location>
</feature>
<evidence type="ECO:0000313" key="16">
    <source>
        <dbReference type="Ensembl" id="ENSCCEP00000006642.1"/>
    </source>
</evidence>
<proteinExistence type="inferred from homology"/>